<dbReference type="InterPro" id="IPR011992">
    <property type="entry name" value="EF-hand-dom_pair"/>
</dbReference>
<dbReference type="InterPro" id="IPR013787">
    <property type="entry name" value="S100_Ca-bd_sub"/>
</dbReference>
<evidence type="ECO:0000256" key="3">
    <source>
        <dbReference type="ARBA" id="ARBA00004613"/>
    </source>
</evidence>
<keyword evidence="6" id="KW-0964">Secreted</keyword>
<dbReference type="InterPro" id="IPR034325">
    <property type="entry name" value="S-100_dom"/>
</dbReference>
<dbReference type="OrthoDB" id="8881129at2759"/>
<evidence type="ECO:0000256" key="7">
    <source>
        <dbReference type="ARBA" id="ARBA00022723"/>
    </source>
</evidence>
<keyword evidence="9" id="KW-0106">Calcium</keyword>
<dbReference type="CDD" id="cd00213">
    <property type="entry name" value="S-100"/>
    <property type="match status" value="1"/>
</dbReference>
<sequence>MARPLEWTLDTMVSMFHKYGGKEGDKFKLKRAELKELVRKELPCYLSKQTEEASFQRFMNNLDSNWDGEVAFQEYTTFLGCIILMCSEDVQDRPDKMPWKM</sequence>
<dbReference type="Pfam" id="PF01023">
    <property type="entry name" value="S_100"/>
    <property type="match status" value="1"/>
</dbReference>
<evidence type="ECO:0000256" key="5">
    <source>
        <dbReference type="ARBA" id="ARBA00022490"/>
    </source>
</evidence>
<gene>
    <name evidence="13" type="ORF">UY3_14671</name>
</gene>
<organism evidence="13 14">
    <name type="scientific">Chelonia mydas</name>
    <name type="common">Green sea-turtle</name>
    <name type="synonym">Chelonia agassizi</name>
    <dbReference type="NCBI Taxonomy" id="8469"/>
    <lineage>
        <taxon>Eukaryota</taxon>
        <taxon>Metazoa</taxon>
        <taxon>Chordata</taxon>
        <taxon>Craniata</taxon>
        <taxon>Vertebrata</taxon>
        <taxon>Euteleostomi</taxon>
        <taxon>Archelosauria</taxon>
        <taxon>Testudinata</taxon>
        <taxon>Testudines</taxon>
        <taxon>Cryptodira</taxon>
        <taxon>Durocryptodira</taxon>
        <taxon>Americhelydia</taxon>
        <taxon>Chelonioidea</taxon>
        <taxon>Cheloniidae</taxon>
        <taxon>Chelonia</taxon>
    </lineage>
</organism>
<evidence type="ECO:0000256" key="10">
    <source>
        <dbReference type="ARBA" id="ARBA00022990"/>
    </source>
</evidence>
<dbReference type="GO" id="GO:0005634">
    <property type="term" value="C:nucleus"/>
    <property type="evidence" value="ECO:0007669"/>
    <property type="project" value="UniProtKB-SubCell"/>
</dbReference>
<reference evidence="14" key="1">
    <citation type="journal article" date="2013" name="Nat. Genet.">
        <title>The draft genomes of soft-shell turtle and green sea turtle yield insights into the development and evolution of the turtle-specific body plan.</title>
        <authorList>
            <person name="Wang Z."/>
            <person name="Pascual-Anaya J."/>
            <person name="Zadissa A."/>
            <person name="Li W."/>
            <person name="Niimura Y."/>
            <person name="Huang Z."/>
            <person name="Li C."/>
            <person name="White S."/>
            <person name="Xiong Z."/>
            <person name="Fang D."/>
            <person name="Wang B."/>
            <person name="Ming Y."/>
            <person name="Chen Y."/>
            <person name="Zheng Y."/>
            <person name="Kuraku S."/>
            <person name="Pignatelli M."/>
            <person name="Herrero J."/>
            <person name="Beal K."/>
            <person name="Nozawa M."/>
            <person name="Li Q."/>
            <person name="Wang J."/>
            <person name="Zhang H."/>
            <person name="Yu L."/>
            <person name="Shigenobu S."/>
            <person name="Wang J."/>
            <person name="Liu J."/>
            <person name="Flicek P."/>
            <person name="Searle S."/>
            <person name="Wang J."/>
            <person name="Kuratani S."/>
            <person name="Yin Y."/>
            <person name="Aken B."/>
            <person name="Zhang G."/>
            <person name="Irie N."/>
        </authorList>
    </citation>
    <scope>NUCLEOTIDE SEQUENCE [LARGE SCALE GENOMIC DNA]</scope>
</reference>
<name>M7AYK5_CHEMY</name>
<evidence type="ECO:0000256" key="9">
    <source>
        <dbReference type="ARBA" id="ARBA00022837"/>
    </source>
</evidence>
<dbReference type="GO" id="GO:0005576">
    <property type="term" value="C:extracellular region"/>
    <property type="evidence" value="ECO:0007669"/>
    <property type="project" value="UniProtKB-SubCell"/>
</dbReference>
<evidence type="ECO:0000256" key="2">
    <source>
        <dbReference type="ARBA" id="ARBA00004496"/>
    </source>
</evidence>
<feature type="domain" description="S100/CaBP-9k-type calcium binding subdomain" evidence="12">
    <location>
        <begin position="5"/>
        <end position="47"/>
    </location>
</feature>
<comment type="similarity">
    <text evidence="4">Belongs to the S-100 family.</text>
</comment>
<dbReference type="GO" id="GO:0048306">
    <property type="term" value="F:calcium-dependent protein binding"/>
    <property type="evidence" value="ECO:0007669"/>
    <property type="project" value="TreeGrafter"/>
</dbReference>
<dbReference type="EMBL" id="KB565118">
    <property type="protein sequence ID" value="EMP28195.1"/>
    <property type="molecule type" value="Genomic_DNA"/>
</dbReference>
<proteinExistence type="inferred from homology"/>
<dbReference type="PANTHER" id="PTHR11639:SF51">
    <property type="entry name" value="PROTEIN S100-A4"/>
    <property type="match status" value="1"/>
</dbReference>
<dbReference type="eggNOG" id="ENOG502S4AU">
    <property type="taxonomic scope" value="Eukaryota"/>
</dbReference>
<dbReference type="SMART" id="SM01394">
    <property type="entry name" value="S_100"/>
    <property type="match status" value="1"/>
</dbReference>
<keyword evidence="8" id="KW-0677">Repeat</keyword>
<dbReference type="STRING" id="8469.M7AYK5"/>
<protein>
    <recommendedName>
        <fullName evidence="12">S100/CaBP-9k-type calcium binding subdomain domain-containing protein</fullName>
    </recommendedName>
</protein>
<keyword evidence="11" id="KW-0539">Nucleus</keyword>
<dbReference type="KEGG" id="cmy:102936750"/>
<evidence type="ECO:0000256" key="4">
    <source>
        <dbReference type="ARBA" id="ARBA00007323"/>
    </source>
</evidence>
<keyword evidence="7" id="KW-0479">Metal-binding</keyword>
<dbReference type="FunFam" id="1.10.238.10:FF:000044">
    <property type="entry name" value="Protein S100"/>
    <property type="match status" value="1"/>
</dbReference>
<accession>M7AYK5</accession>
<dbReference type="AlphaFoldDB" id="M7AYK5"/>
<evidence type="ECO:0000313" key="13">
    <source>
        <dbReference type="EMBL" id="EMP28195.1"/>
    </source>
</evidence>
<keyword evidence="5" id="KW-0963">Cytoplasm</keyword>
<dbReference type="GO" id="GO:0005737">
    <property type="term" value="C:cytoplasm"/>
    <property type="evidence" value="ECO:0007669"/>
    <property type="project" value="UniProtKB-SubCell"/>
</dbReference>
<evidence type="ECO:0000256" key="11">
    <source>
        <dbReference type="ARBA" id="ARBA00023242"/>
    </source>
</evidence>
<evidence type="ECO:0000313" key="14">
    <source>
        <dbReference type="Proteomes" id="UP000031443"/>
    </source>
</evidence>
<evidence type="ECO:0000256" key="6">
    <source>
        <dbReference type="ARBA" id="ARBA00022525"/>
    </source>
</evidence>
<comment type="subcellular location">
    <subcellularLocation>
        <location evidence="2">Cytoplasm</location>
    </subcellularLocation>
    <subcellularLocation>
        <location evidence="1">Nucleus</location>
    </subcellularLocation>
    <subcellularLocation>
        <location evidence="3">Secreted</location>
    </subcellularLocation>
</comment>
<dbReference type="PANTHER" id="PTHR11639">
    <property type="entry name" value="S100 CALCIUM-BINDING PROTEIN"/>
    <property type="match status" value="1"/>
</dbReference>
<dbReference type="GO" id="GO:0005509">
    <property type="term" value="F:calcium ion binding"/>
    <property type="evidence" value="ECO:0007669"/>
    <property type="project" value="TreeGrafter"/>
</dbReference>
<dbReference type="GO" id="GO:0046914">
    <property type="term" value="F:transition metal ion binding"/>
    <property type="evidence" value="ECO:0007669"/>
    <property type="project" value="InterPro"/>
</dbReference>
<keyword evidence="10" id="KW-0007">Acetylation</keyword>
<dbReference type="Gene3D" id="1.10.238.10">
    <property type="entry name" value="EF-hand"/>
    <property type="match status" value="1"/>
</dbReference>
<evidence type="ECO:0000259" key="12">
    <source>
        <dbReference type="SMART" id="SM01394"/>
    </source>
</evidence>
<dbReference type="SUPFAM" id="SSF47473">
    <property type="entry name" value="EF-hand"/>
    <property type="match status" value="1"/>
</dbReference>
<dbReference type="Proteomes" id="UP000031443">
    <property type="component" value="Unassembled WGS sequence"/>
</dbReference>
<evidence type="ECO:0000256" key="8">
    <source>
        <dbReference type="ARBA" id="ARBA00022737"/>
    </source>
</evidence>
<keyword evidence="14" id="KW-1185">Reference proteome</keyword>
<evidence type="ECO:0000256" key="1">
    <source>
        <dbReference type="ARBA" id="ARBA00004123"/>
    </source>
</evidence>